<evidence type="ECO:0000256" key="2">
    <source>
        <dbReference type="ARBA" id="ARBA00023315"/>
    </source>
</evidence>
<dbReference type="EMBL" id="JBHSTQ010000009">
    <property type="protein sequence ID" value="MFC6386932.1"/>
    <property type="molecule type" value="Genomic_DNA"/>
</dbReference>
<protein>
    <submittedName>
        <fullName evidence="5">GNAT family N-acetyltransferase</fullName>
    </submittedName>
</protein>
<dbReference type="Gene3D" id="3.40.630.30">
    <property type="match status" value="2"/>
</dbReference>
<evidence type="ECO:0000256" key="3">
    <source>
        <dbReference type="SAM" id="Coils"/>
    </source>
</evidence>
<gene>
    <name evidence="5" type="ORF">ACFP7A_09985</name>
</gene>
<dbReference type="Pfam" id="PF00583">
    <property type="entry name" value="Acetyltransf_1"/>
    <property type="match status" value="1"/>
</dbReference>
<dbReference type="InterPro" id="IPR000182">
    <property type="entry name" value="GNAT_dom"/>
</dbReference>
<proteinExistence type="predicted"/>
<organism evidence="5 6">
    <name type="scientific">Sporolactobacillus kofuensis</name>
    <dbReference type="NCBI Taxonomy" id="269672"/>
    <lineage>
        <taxon>Bacteria</taxon>
        <taxon>Bacillati</taxon>
        <taxon>Bacillota</taxon>
        <taxon>Bacilli</taxon>
        <taxon>Bacillales</taxon>
        <taxon>Sporolactobacillaceae</taxon>
        <taxon>Sporolactobacillus</taxon>
    </lineage>
</organism>
<dbReference type="InterPro" id="IPR050680">
    <property type="entry name" value="YpeA/RimI_acetyltransf"/>
</dbReference>
<accession>A0ABW1WED5</accession>
<dbReference type="CDD" id="cd04301">
    <property type="entry name" value="NAT_SF"/>
    <property type="match status" value="1"/>
</dbReference>
<keyword evidence="6" id="KW-1185">Reference proteome</keyword>
<keyword evidence="1" id="KW-0808">Transferase</keyword>
<feature type="domain" description="N-acetyltransferase" evidence="4">
    <location>
        <begin position="152"/>
        <end position="293"/>
    </location>
</feature>
<feature type="domain" description="N-acetyltransferase" evidence="4">
    <location>
        <begin position="4"/>
        <end position="140"/>
    </location>
</feature>
<sequence length="295" mass="33974">MIIKAVHSLNAEVKQEIRALENECAQADGCLYLTDLDDSINRHKTMNHTFLCYEKHRLIAFLHLFAPTSSEAELSAFTLPEYRRNGYFSALLLRTLEELNDYHIPDLLFVSQPKYPENRIIRHYGAIHDFSEYVMSLELKNDTKQHQSKSGLEIKEQRIDDLQQLIDVNVSAFEDGREEAQHLIEMTLLSSNRQGYSATMNGEIIGVCNVRFDGIEAFLFGLGIHKDWQGKGVGFSFLGMILEQLLSSHAKIVKLEVESRNEAAFHLYQKFGFTPNETINYDRVHVKDLKEFINE</sequence>
<evidence type="ECO:0000313" key="6">
    <source>
        <dbReference type="Proteomes" id="UP001596267"/>
    </source>
</evidence>
<evidence type="ECO:0000259" key="4">
    <source>
        <dbReference type="PROSITE" id="PS51186"/>
    </source>
</evidence>
<dbReference type="PROSITE" id="PS51186">
    <property type="entry name" value="GNAT"/>
    <property type="match status" value="2"/>
</dbReference>
<dbReference type="InterPro" id="IPR016181">
    <property type="entry name" value="Acyl_CoA_acyltransferase"/>
</dbReference>
<keyword evidence="2" id="KW-0012">Acyltransferase</keyword>
<reference evidence="6" key="1">
    <citation type="journal article" date="2019" name="Int. J. Syst. Evol. Microbiol.">
        <title>The Global Catalogue of Microorganisms (GCM) 10K type strain sequencing project: providing services to taxonomists for standard genome sequencing and annotation.</title>
        <authorList>
            <consortium name="The Broad Institute Genomics Platform"/>
            <consortium name="The Broad Institute Genome Sequencing Center for Infectious Disease"/>
            <person name="Wu L."/>
            <person name="Ma J."/>
        </authorList>
    </citation>
    <scope>NUCLEOTIDE SEQUENCE [LARGE SCALE GENOMIC DNA]</scope>
    <source>
        <strain evidence="6">CCUG 42001</strain>
    </source>
</reference>
<dbReference type="Proteomes" id="UP001596267">
    <property type="component" value="Unassembled WGS sequence"/>
</dbReference>
<dbReference type="PANTHER" id="PTHR43420">
    <property type="entry name" value="ACETYLTRANSFERASE"/>
    <property type="match status" value="1"/>
</dbReference>
<comment type="caution">
    <text evidence="5">The sequence shown here is derived from an EMBL/GenBank/DDBJ whole genome shotgun (WGS) entry which is preliminary data.</text>
</comment>
<dbReference type="RefSeq" id="WP_253054913.1">
    <property type="nucleotide sequence ID" value="NZ_JAMXWN010000009.1"/>
</dbReference>
<dbReference type="PANTHER" id="PTHR43420:SF12">
    <property type="entry name" value="N-ACETYLTRANSFERASE DOMAIN-CONTAINING PROTEIN"/>
    <property type="match status" value="1"/>
</dbReference>
<evidence type="ECO:0000313" key="5">
    <source>
        <dbReference type="EMBL" id="MFC6386932.1"/>
    </source>
</evidence>
<name>A0ABW1WED5_9BACL</name>
<evidence type="ECO:0000256" key="1">
    <source>
        <dbReference type="ARBA" id="ARBA00022679"/>
    </source>
</evidence>
<dbReference type="SUPFAM" id="SSF55729">
    <property type="entry name" value="Acyl-CoA N-acyltransferases (Nat)"/>
    <property type="match status" value="2"/>
</dbReference>
<feature type="coiled-coil region" evidence="3">
    <location>
        <begin position="3"/>
        <end position="30"/>
    </location>
</feature>
<keyword evidence="3" id="KW-0175">Coiled coil</keyword>